<dbReference type="InterPro" id="IPR024079">
    <property type="entry name" value="MetalloPept_cat_dom_sf"/>
</dbReference>
<keyword evidence="4" id="KW-0862">Zinc</keyword>
<dbReference type="SUPFAM" id="SSF55486">
    <property type="entry name" value="Metalloproteases ('zincins'), catalytic domain"/>
    <property type="match status" value="1"/>
</dbReference>
<dbReference type="Proteomes" id="UP000784700">
    <property type="component" value="Unassembled WGS sequence"/>
</dbReference>
<accession>A0A9Q8IMZ7</accession>
<dbReference type="InterPro" id="IPR001818">
    <property type="entry name" value="Pept_M10_metallopeptidase"/>
</dbReference>
<dbReference type="Gene3D" id="3.40.390.10">
    <property type="entry name" value="Collagenase (Catalytic Domain)"/>
    <property type="match status" value="1"/>
</dbReference>
<evidence type="ECO:0000313" key="6">
    <source>
        <dbReference type="EMBL" id="TPR46145.1"/>
    </source>
</evidence>
<dbReference type="GeneID" id="58107725"/>
<dbReference type="AlphaFoldDB" id="A0A9Q8IMZ7"/>
<dbReference type="RefSeq" id="WP_140923706.1">
    <property type="nucleotide sequence ID" value="NZ_QUBF01000001.1"/>
</dbReference>
<evidence type="ECO:0000259" key="5">
    <source>
        <dbReference type="Pfam" id="PF00413"/>
    </source>
</evidence>
<keyword evidence="3" id="KW-0378">Hydrolase</keyword>
<evidence type="ECO:0000256" key="4">
    <source>
        <dbReference type="ARBA" id="ARBA00022833"/>
    </source>
</evidence>
<feature type="domain" description="Peptidase M10 metallopeptidase" evidence="5">
    <location>
        <begin position="67"/>
        <end position="209"/>
    </location>
</feature>
<keyword evidence="1" id="KW-0645">Protease</keyword>
<dbReference type="GO" id="GO:0006508">
    <property type="term" value="P:proteolysis"/>
    <property type="evidence" value="ECO:0007669"/>
    <property type="project" value="UniProtKB-KW"/>
</dbReference>
<dbReference type="GO" id="GO:0004222">
    <property type="term" value="F:metalloendopeptidase activity"/>
    <property type="evidence" value="ECO:0007669"/>
    <property type="project" value="InterPro"/>
</dbReference>
<evidence type="ECO:0000256" key="3">
    <source>
        <dbReference type="ARBA" id="ARBA00022801"/>
    </source>
</evidence>
<evidence type="ECO:0000256" key="1">
    <source>
        <dbReference type="ARBA" id="ARBA00022670"/>
    </source>
</evidence>
<name>A0A9Q8IMZ7_9LACO</name>
<dbReference type="GO" id="GO:0008270">
    <property type="term" value="F:zinc ion binding"/>
    <property type="evidence" value="ECO:0007669"/>
    <property type="project" value="InterPro"/>
</dbReference>
<dbReference type="EMBL" id="QUBG01000001">
    <property type="protein sequence ID" value="TPR46145.1"/>
    <property type="molecule type" value="Genomic_DNA"/>
</dbReference>
<gene>
    <name evidence="6" type="ORF">DY130_01120</name>
</gene>
<protein>
    <recommendedName>
        <fullName evidence="5">Peptidase M10 metallopeptidase domain-containing protein</fullName>
    </recommendedName>
</protein>
<keyword evidence="2" id="KW-0479">Metal-binding</keyword>
<organism evidence="6 7">
    <name type="scientific">Apilactobacillus micheneri</name>
    <dbReference type="NCBI Taxonomy" id="1899430"/>
    <lineage>
        <taxon>Bacteria</taxon>
        <taxon>Bacillati</taxon>
        <taxon>Bacillota</taxon>
        <taxon>Bacilli</taxon>
        <taxon>Lactobacillales</taxon>
        <taxon>Lactobacillaceae</taxon>
        <taxon>Apilactobacillus</taxon>
    </lineage>
</organism>
<evidence type="ECO:0000313" key="7">
    <source>
        <dbReference type="Proteomes" id="UP000784700"/>
    </source>
</evidence>
<reference evidence="6" key="1">
    <citation type="submission" date="2018-08" db="EMBL/GenBank/DDBJ databases">
        <title>Comparative genomics of wild bee and flower associated Lactobacillus reveals potential adaptation to the bee host.</title>
        <authorList>
            <person name="Vuong H.Q."/>
            <person name="Mcfrederick Q.S."/>
        </authorList>
    </citation>
    <scope>NUCLEOTIDE SEQUENCE</scope>
    <source>
        <strain evidence="6">HV_63</strain>
    </source>
</reference>
<evidence type="ECO:0000256" key="2">
    <source>
        <dbReference type="ARBA" id="ARBA00022723"/>
    </source>
</evidence>
<sequence>MIKKRFIYALILLPTIILTGFNKPQEIIHNNKEAPWIVYGNSTNDNNKAPIVQKSHNGQVYYQFKCNNNLKKVFQKAINKWNKLNIIKFKPAKDNTDPNIHPIKLYGESNLSNHKVIASTFSSRTPVTKTKNGNNICYYHDTRVKLNHGFNKLKQTEKVDIAAHELGHCLGFNDDDSNQYIKSDIMNPTHHRNANSLSSHEQNALKRYYSL</sequence>
<comment type="caution">
    <text evidence="6">The sequence shown here is derived from an EMBL/GenBank/DDBJ whole genome shotgun (WGS) entry which is preliminary data.</text>
</comment>
<dbReference type="Pfam" id="PF00413">
    <property type="entry name" value="Peptidase_M10"/>
    <property type="match status" value="1"/>
</dbReference>
<proteinExistence type="predicted"/>
<dbReference type="GO" id="GO:0031012">
    <property type="term" value="C:extracellular matrix"/>
    <property type="evidence" value="ECO:0007669"/>
    <property type="project" value="InterPro"/>
</dbReference>